<dbReference type="EMBL" id="CP127225">
    <property type="protein sequence ID" value="WIX05326.1"/>
    <property type="molecule type" value="Genomic_DNA"/>
</dbReference>
<evidence type="ECO:0000313" key="1">
    <source>
        <dbReference type="EMBL" id="WIX05326.1"/>
    </source>
</evidence>
<reference evidence="1 2" key="1">
    <citation type="submission" date="2023-05" db="EMBL/GenBank/DDBJ databases">
        <title>Complete Genome Resource of Xanthomonas oryzae pv. leersiae Strain YNJC Isolated From Plateau Japonica Rice in Southwest China.</title>
        <authorList>
            <person name="Aa X."/>
            <person name="Mei L."/>
            <person name="Liu P."/>
            <person name="Yang Y."/>
            <person name="Tang C."/>
            <person name="Zhang F."/>
            <person name="Dong C."/>
            <person name="Wang B."/>
            <person name="Chen X."/>
            <person name="Dai L."/>
        </authorList>
    </citation>
    <scope>NUCLEOTIDE SEQUENCE [LARGE SCALE GENOMIC DNA]</scope>
    <source>
        <strain evidence="1 2">YNJC</strain>
    </source>
</reference>
<organism evidence="1 2">
    <name type="scientific">Xanthomonas oryzae pv. leersiae</name>
    <dbReference type="NCBI Taxonomy" id="3112258"/>
    <lineage>
        <taxon>Bacteria</taxon>
        <taxon>Pseudomonadati</taxon>
        <taxon>Pseudomonadota</taxon>
        <taxon>Gammaproteobacteria</taxon>
        <taxon>Lysobacterales</taxon>
        <taxon>Lysobacteraceae</taxon>
        <taxon>Xanthomonas</taxon>
    </lineage>
</organism>
<protein>
    <submittedName>
        <fullName evidence="1">Uncharacterized protein</fullName>
    </submittedName>
</protein>
<accession>A0AAJ6KH31</accession>
<name>A0AAJ6KH31_9XANT</name>
<gene>
    <name evidence="1" type="ORF">QN060_13785</name>
</gene>
<sequence>MYKKRYRYKKAGVGLLDLTAGPVVQGDLFAGVDPRSKSLMDILDKANKKFGAER</sequence>
<dbReference type="Proteomes" id="UP001228059">
    <property type="component" value="Chromosome"/>
</dbReference>
<proteinExistence type="predicted"/>
<evidence type="ECO:0000313" key="2">
    <source>
        <dbReference type="Proteomes" id="UP001228059"/>
    </source>
</evidence>
<dbReference type="AlphaFoldDB" id="A0AAJ6KH31"/>
<dbReference type="RefSeq" id="WP_285956507.1">
    <property type="nucleotide sequence ID" value="NZ_CP127225.1"/>
</dbReference>